<sequence length="235" mass="24841">MRHPPLSIHTPTSTSKVAPFAKLVYRAFENVIVTFLGIVIAVVLSRVGLLPPVTELLSKFGFFTRTQTAVELVDILLKDDAEGLEKSLDLLKKERFGGVSNSSSVDADVGVGGAGAGGRSRAGSDSVPVGNSTSGADPKTVAASDVDKEELKDVKKADVSDKEYEVSNAADAAIKEAVRSATESTEKKVKINDSLTIITEGETTVSTSVARNSESPTNVHPQTSKKRKRGSRGEQ</sequence>
<name>A0ACB5TYA4_AMBMO</name>
<reference evidence="1" key="1">
    <citation type="submission" date="2023-04" db="EMBL/GenBank/DDBJ databases">
        <title>Ambrosiozyma monospora NBRC 10751.</title>
        <authorList>
            <person name="Ichikawa N."/>
            <person name="Sato H."/>
            <person name="Tonouchi N."/>
        </authorList>
    </citation>
    <scope>NUCLEOTIDE SEQUENCE</scope>
    <source>
        <strain evidence="1">NBRC 10751</strain>
    </source>
</reference>
<dbReference type="EMBL" id="BSXS01010248">
    <property type="protein sequence ID" value="GME97791.1"/>
    <property type="molecule type" value="Genomic_DNA"/>
</dbReference>
<dbReference type="Proteomes" id="UP001165064">
    <property type="component" value="Unassembled WGS sequence"/>
</dbReference>
<keyword evidence="2" id="KW-1185">Reference proteome</keyword>
<protein>
    <submittedName>
        <fullName evidence="1">Unnamed protein product</fullName>
    </submittedName>
</protein>
<gene>
    <name evidence="1" type="ORF">Amon02_001032800</name>
</gene>
<proteinExistence type="predicted"/>
<accession>A0ACB5TYA4</accession>
<organism evidence="1 2">
    <name type="scientific">Ambrosiozyma monospora</name>
    <name type="common">Yeast</name>
    <name type="synonym">Endomycopsis monosporus</name>
    <dbReference type="NCBI Taxonomy" id="43982"/>
    <lineage>
        <taxon>Eukaryota</taxon>
        <taxon>Fungi</taxon>
        <taxon>Dikarya</taxon>
        <taxon>Ascomycota</taxon>
        <taxon>Saccharomycotina</taxon>
        <taxon>Pichiomycetes</taxon>
        <taxon>Pichiales</taxon>
        <taxon>Pichiaceae</taxon>
        <taxon>Ambrosiozyma</taxon>
    </lineage>
</organism>
<comment type="caution">
    <text evidence="1">The sequence shown here is derived from an EMBL/GenBank/DDBJ whole genome shotgun (WGS) entry which is preliminary data.</text>
</comment>
<evidence type="ECO:0000313" key="1">
    <source>
        <dbReference type="EMBL" id="GME97791.1"/>
    </source>
</evidence>
<evidence type="ECO:0000313" key="2">
    <source>
        <dbReference type="Proteomes" id="UP001165064"/>
    </source>
</evidence>